<dbReference type="EMBL" id="JASJOS010000008">
    <property type="protein sequence ID" value="MDJ1482731.1"/>
    <property type="molecule type" value="Genomic_DNA"/>
</dbReference>
<comment type="caution">
    <text evidence="3">The sequence shown here is derived from an EMBL/GenBank/DDBJ whole genome shotgun (WGS) entry which is preliminary data.</text>
</comment>
<name>A0AAE3U9Y0_9BACT</name>
<evidence type="ECO:0000313" key="3">
    <source>
        <dbReference type="EMBL" id="MDJ1482733.1"/>
    </source>
</evidence>
<keyword evidence="1" id="KW-0812">Transmembrane</keyword>
<protein>
    <submittedName>
        <fullName evidence="3">Uncharacterized protein</fullName>
    </submittedName>
</protein>
<keyword evidence="1" id="KW-0472">Membrane</keyword>
<sequence length="43" mass="5267">MSLFKKRMLWRLPTGRFSWLWAMEFVLIGVLVFIILASVYLWF</sequence>
<organism evidence="3 4">
    <name type="scientific">Xanthocytophaga flava</name>
    <dbReference type="NCBI Taxonomy" id="3048013"/>
    <lineage>
        <taxon>Bacteria</taxon>
        <taxon>Pseudomonadati</taxon>
        <taxon>Bacteroidota</taxon>
        <taxon>Cytophagia</taxon>
        <taxon>Cytophagales</taxon>
        <taxon>Rhodocytophagaceae</taxon>
        <taxon>Xanthocytophaga</taxon>
    </lineage>
</organism>
<accession>A0AAE3U9Y0</accession>
<keyword evidence="1" id="KW-1133">Transmembrane helix</keyword>
<dbReference type="Proteomes" id="UP001241110">
    <property type="component" value="Unassembled WGS sequence"/>
</dbReference>
<reference evidence="3" key="1">
    <citation type="submission" date="2023-05" db="EMBL/GenBank/DDBJ databases">
        <authorList>
            <person name="Zhang X."/>
        </authorList>
    </citation>
    <scope>NUCLEOTIDE SEQUENCE</scope>
    <source>
        <strain evidence="3">YF14B1</strain>
    </source>
</reference>
<dbReference type="EMBL" id="JASJOS010000008">
    <property type="protein sequence ID" value="MDJ1482733.1"/>
    <property type="molecule type" value="Genomic_DNA"/>
</dbReference>
<evidence type="ECO:0000256" key="1">
    <source>
        <dbReference type="SAM" id="Phobius"/>
    </source>
</evidence>
<feature type="transmembrane region" description="Helical" evidence="1">
    <location>
        <begin position="21"/>
        <end position="42"/>
    </location>
</feature>
<evidence type="ECO:0000313" key="2">
    <source>
        <dbReference type="EMBL" id="MDJ1482731.1"/>
    </source>
</evidence>
<evidence type="ECO:0000313" key="4">
    <source>
        <dbReference type="Proteomes" id="UP001241110"/>
    </source>
</evidence>
<gene>
    <name evidence="2" type="ORF">QNI16_19680</name>
    <name evidence="3" type="ORF">QNI16_19690</name>
</gene>
<proteinExistence type="predicted"/>
<dbReference type="AlphaFoldDB" id="A0AAE3U9Y0"/>
<dbReference type="RefSeq" id="WP_313982062.1">
    <property type="nucleotide sequence ID" value="NZ_JASJOR010000046.1"/>
</dbReference>